<dbReference type="EMBL" id="FLQU01000328">
    <property type="protein sequence ID" value="SBS83992.1"/>
    <property type="molecule type" value="Genomic_DNA"/>
</dbReference>
<dbReference type="Pfam" id="PF02338">
    <property type="entry name" value="OTU"/>
    <property type="match status" value="1"/>
</dbReference>
<dbReference type="AlphaFoldDB" id="A0A1A8VXA5"/>
<feature type="coiled-coil region" evidence="1">
    <location>
        <begin position="11"/>
        <end position="56"/>
    </location>
</feature>
<feature type="domain" description="OTU" evidence="3">
    <location>
        <begin position="148"/>
        <end position="333"/>
    </location>
</feature>
<accession>A0A1A8VXA5</accession>
<proteinExistence type="predicted"/>
<protein>
    <recommendedName>
        <fullName evidence="3">OTU domain-containing protein</fullName>
    </recommendedName>
</protein>
<feature type="compositionally biased region" description="Basic and acidic residues" evidence="2">
    <location>
        <begin position="116"/>
        <end position="129"/>
    </location>
</feature>
<organism evidence="4 5">
    <name type="scientific">Plasmodium ovale curtisi</name>
    <dbReference type="NCBI Taxonomy" id="864141"/>
    <lineage>
        <taxon>Eukaryota</taxon>
        <taxon>Sar</taxon>
        <taxon>Alveolata</taxon>
        <taxon>Apicomplexa</taxon>
        <taxon>Aconoidasida</taxon>
        <taxon>Haemosporida</taxon>
        <taxon>Plasmodiidae</taxon>
        <taxon>Plasmodium</taxon>
        <taxon>Plasmodium (Plasmodium)</taxon>
    </lineage>
</organism>
<keyword evidence="1" id="KW-0175">Coiled coil</keyword>
<dbReference type="CDD" id="cd22748">
    <property type="entry name" value="OTU_OTUD6-like"/>
    <property type="match status" value="1"/>
</dbReference>
<dbReference type="SUPFAM" id="SSF54001">
    <property type="entry name" value="Cysteine proteinases"/>
    <property type="match status" value="1"/>
</dbReference>
<evidence type="ECO:0000313" key="4">
    <source>
        <dbReference type="EMBL" id="SBS83992.1"/>
    </source>
</evidence>
<feature type="region of interest" description="Disordered" evidence="2">
    <location>
        <begin position="110"/>
        <end position="129"/>
    </location>
</feature>
<dbReference type="PROSITE" id="PS50802">
    <property type="entry name" value="OTU"/>
    <property type="match status" value="1"/>
</dbReference>
<name>A0A1A8VXA5_PLAOA</name>
<evidence type="ECO:0000259" key="3">
    <source>
        <dbReference type="PROSITE" id="PS50802"/>
    </source>
</evidence>
<dbReference type="InterPro" id="IPR038765">
    <property type="entry name" value="Papain-like_cys_pep_sf"/>
</dbReference>
<evidence type="ECO:0000313" key="5">
    <source>
        <dbReference type="Proteomes" id="UP000078560"/>
    </source>
</evidence>
<evidence type="ECO:0000256" key="2">
    <source>
        <dbReference type="SAM" id="MobiDB-lite"/>
    </source>
</evidence>
<dbReference type="InterPro" id="IPR003323">
    <property type="entry name" value="OTU_dom"/>
</dbReference>
<reference evidence="5" key="1">
    <citation type="submission" date="2016-05" db="EMBL/GenBank/DDBJ databases">
        <authorList>
            <person name="Naeem Raeece"/>
        </authorList>
    </citation>
    <scope>NUCLEOTIDE SEQUENCE [LARGE SCALE GENOMIC DNA]</scope>
</reference>
<sequence length="333" mass="39503">MRGEEGERISYHEYKQKLKKITEEIKKEKKKKTIHKNKQNENLIKLEEELNRLNALYNNDEGCKGDNIFNRNEAGNDGDRDNVDEGIISNGPFTENLYLYSEISKKTLKNRKKMQKREMEEEKNDRTKNKEGEREYISLVEMLKKTNKTIYSIAADGNCLYESILHQLRQKIINYKYDKNHFFHLMNEDEFSLDTIDLKKYENKKNFDFAIFQDMNPHDLTCEILRFLTSVYILQNKDLFVHFIYDEEGDNAHVGRRKTYKGITSGCNVPCYRNKERSEIEITALSNILQKKITVYDVNMTISYGENYAEELFICFHHKLYALGKHYNSVVDL</sequence>
<dbReference type="Proteomes" id="UP000078560">
    <property type="component" value="Unassembled WGS sequence"/>
</dbReference>
<evidence type="ECO:0000256" key="1">
    <source>
        <dbReference type="SAM" id="Coils"/>
    </source>
</evidence>
<gene>
    <name evidence="4" type="ORF">POVCU2_0023900</name>
</gene>
<dbReference type="Gene3D" id="3.90.70.80">
    <property type="match status" value="1"/>
</dbReference>